<dbReference type="RefSeq" id="WP_089023929.1">
    <property type="nucleotide sequence ID" value="NZ_NIQC01000019.1"/>
</dbReference>
<dbReference type="InterPro" id="IPR010960">
    <property type="entry name" value="Flavocytochrome_c"/>
</dbReference>
<dbReference type="InterPro" id="IPR003953">
    <property type="entry name" value="FAD-dep_OxRdtase_2_FAD-bd"/>
</dbReference>
<dbReference type="Gene3D" id="3.90.700.10">
    <property type="entry name" value="Succinate dehydrogenase/fumarate reductase flavoprotein, catalytic domain"/>
    <property type="match status" value="1"/>
</dbReference>
<dbReference type="InterPro" id="IPR027477">
    <property type="entry name" value="Succ_DH/fumarate_Rdtase_cat_sf"/>
</dbReference>
<evidence type="ECO:0000313" key="11">
    <source>
        <dbReference type="EMBL" id="OWZ83409.1"/>
    </source>
</evidence>
<organism evidence="11 12">
    <name type="scientific">Natranaerobius trueperi</name>
    <dbReference type="NCBI Taxonomy" id="759412"/>
    <lineage>
        <taxon>Bacteria</taxon>
        <taxon>Bacillati</taxon>
        <taxon>Bacillota</taxon>
        <taxon>Clostridia</taxon>
        <taxon>Natranaerobiales</taxon>
        <taxon>Natranaerobiaceae</taxon>
        <taxon>Natranaerobius</taxon>
    </lineage>
</organism>
<evidence type="ECO:0000259" key="10">
    <source>
        <dbReference type="SMART" id="SM00900"/>
    </source>
</evidence>
<dbReference type="InterPro" id="IPR036188">
    <property type="entry name" value="FAD/NAD-bd_sf"/>
</dbReference>
<dbReference type="Pfam" id="PF00890">
    <property type="entry name" value="FAD_binding_2"/>
    <property type="match status" value="1"/>
</dbReference>
<dbReference type="Proteomes" id="UP000214588">
    <property type="component" value="Unassembled WGS sequence"/>
</dbReference>
<dbReference type="EMBL" id="NIQC01000019">
    <property type="protein sequence ID" value="OWZ83409.1"/>
    <property type="molecule type" value="Genomic_DNA"/>
</dbReference>
<dbReference type="InterPro" id="IPR007329">
    <property type="entry name" value="FMN-bd"/>
</dbReference>
<comment type="catalytic activity">
    <reaction evidence="7 8">
        <text>dihydrourocanate + A = urocanate + AH2</text>
        <dbReference type="Rhea" id="RHEA:36059"/>
        <dbReference type="ChEBI" id="CHEBI:13193"/>
        <dbReference type="ChEBI" id="CHEBI:17499"/>
        <dbReference type="ChEBI" id="CHEBI:27247"/>
        <dbReference type="ChEBI" id="CHEBI:72991"/>
        <dbReference type="EC" id="1.3.99.33"/>
    </reaction>
</comment>
<comment type="cofactor">
    <cofactor evidence="8">
        <name>FMN</name>
        <dbReference type="ChEBI" id="CHEBI:58210"/>
    </cofactor>
    <text evidence="8">Binds 1 or 2 FMN covalently per subunit.</text>
</comment>
<dbReference type="NCBIfam" id="TIGR01813">
    <property type="entry name" value="flavo_cyto_c"/>
    <property type="match status" value="1"/>
</dbReference>
<evidence type="ECO:0000313" key="12">
    <source>
        <dbReference type="Proteomes" id="UP000214588"/>
    </source>
</evidence>
<dbReference type="GO" id="GO:0010181">
    <property type="term" value="F:FMN binding"/>
    <property type="evidence" value="ECO:0007669"/>
    <property type="project" value="InterPro"/>
</dbReference>
<feature type="region of interest" description="Disordered" evidence="9">
    <location>
        <begin position="25"/>
        <end position="45"/>
    </location>
</feature>
<dbReference type="AlphaFoldDB" id="A0A226BYY3"/>
<dbReference type="SUPFAM" id="SSF51905">
    <property type="entry name" value="FAD/NAD(P)-binding domain"/>
    <property type="match status" value="1"/>
</dbReference>
<dbReference type="SMART" id="SM00900">
    <property type="entry name" value="FMN_bind"/>
    <property type="match status" value="1"/>
</dbReference>
<dbReference type="Gene3D" id="3.50.50.60">
    <property type="entry name" value="FAD/NAD(P)-binding domain"/>
    <property type="match status" value="1"/>
</dbReference>
<dbReference type="PRINTS" id="PR00368">
    <property type="entry name" value="FADPNR"/>
</dbReference>
<comment type="caution">
    <text evidence="11">The sequence shown here is derived from an EMBL/GenBank/DDBJ whole genome shotgun (WGS) entry which is preliminary data.</text>
</comment>
<keyword evidence="5 8" id="KW-0274">FAD</keyword>
<sequence>MKKISLLSIIISLVTLLAIVGCQPEEEDNDTSPTDENGTEVSEETSDVVIIGGGGAGMAAAVSAAEEGAEVVLIEKMPAIGGNTIISAGAYNAADPERQAEQGIEDSVDFHFEQTYEGGDEQGDEELVRTLVENSLDTKHWLEELGLEFEDEIDSVIGAMHERTHYPVAPSGTGYISVLEDTANELGVDIELETKAKQLIVEDDEVTGVIAEKDEDEIHYMAEDGVILATGGFSKNIEMRTEYDPELEEDIPSSNQPSATGEGILMAEEIGAELTNMDQIQILPIANEHGGLEGSTTINIENVVFVNQQGRRFVHEDARRDVLADAVFEQEGGYYYLINDSQIIEEENEYGESIDELIDAGSVKKGETLEELAREIDVPEEEFVETIENFNEAVEAREDEEFEREVFSNKIEEGPFYASIRYPSVHHTMGGVSINTDTQIISQEGDPIPGLYAAGEVTGNIHGTNRLGGNAIPDTMVFGRIAGQTVAGMEEGDEVLTGVGQGYGGNIEVEVHITDDEITQVEVIEHNETDRVSDPALEKIPYEIVKQNSTEDVDTVSGATDTSAGILEAVEDALE</sequence>
<keyword evidence="4 8" id="KW-0285">Flavoprotein</keyword>
<gene>
    <name evidence="11" type="ORF">CDO51_08910</name>
</gene>
<keyword evidence="8" id="KW-0732">Signal</keyword>
<dbReference type="GO" id="GO:0016020">
    <property type="term" value="C:membrane"/>
    <property type="evidence" value="ECO:0007669"/>
    <property type="project" value="InterPro"/>
</dbReference>
<comment type="similarity">
    <text evidence="1 8">Belongs to the FAD-dependent oxidoreductase 2 family. FRD/SDH subfamily.</text>
</comment>
<dbReference type="EC" id="1.3.99.33" evidence="2 8"/>
<dbReference type="Gene3D" id="3.90.1010.20">
    <property type="match status" value="1"/>
</dbReference>
<name>A0A226BYY3_9FIRM</name>
<evidence type="ECO:0000256" key="5">
    <source>
        <dbReference type="ARBA" id="ARBA00022827"/>
    </source>
</evidence>
<dbReference type="OrthoDB" id="9806724at2"/>
<protein>
    <recommendedName>
        <fullName evidence="3 8">Urocanate reductase</fullName>
        <ecNumber evidence="2 8">1.3.99.33</ecNumber>
    </recommendedName>
</protein>
<evidence type="ECO:0000256" key="1">
    <source>
        <dbReference type="ARBA" id="ARBA00008040"/>
    </source>
</evidence>
<evidence type="ECO:0000256" key="3">
    <source>
        <dbReference type="ARBA" id="ARBA00015872"/>
    </source>
</evidence>
<keyword evidence="6 8" id="KW-0560">Oxidoreductase</keyword>
<dbReference type="SUPFAM" id="SSF56425">
    <property type="entry name" value="Succinate dehydrogenase/fumarate reductase flavoprotein, catalytic domain"/>
    <property type="match status" value="1"/>
</dbReference>
<evidence type="ECO:0000256" key="4">
    <source>
        <dbReference type="ARBA" id="ARBA00022630"/>
    </source>
</evidence>
<feature type="domain" description="FMN-binding" evidence="10">
    <location>
        <begin position="502"/>
        <end position="574"/>
    </location>
</feature>
<dbReference type="PANTHER" id="PTHR43400">
    <property type="entry name" value="FUMARATE REDUCTASE"/>
    <property type="match status" value="1"/>
</dbReference>
<dbReference type="PROSITE" id="PS51257">
    <property type="entry name" value="PROKAR_LIPOPROTEIN"/>
    <property type="match status" value="1"/>
</dbReference>
<feature type="chain" id="PRO_5039753885" description="Urocanate reductase" evidence="8">
    <location>
        <begin position="18"/>
        <end position="575"/>
    </location>
</feature>
<dbReference type="Pfam" id="PF04205">
    <property type="entry name" value="FMN_bind"/>
    <property type="match status" value="1"/>
</dbReference>
<reference evidence="11 12" key="1">
    <citation type="submission" date="2017-06" db="EMBL/GenBank/DDBJ databases">
        <title>Draft Genome Sequence of Natranaerobius trueperi halophilic, alkalithermophilic bacteria from soda lakes.</title>
        <authorList>
            <person name="Zhao B."/>
        </authorList>
    </citation>
    <scope>NUCLEOTIDE SEQUENCE [LARGE SCALE GENOMIC DNA]</scope>
    <source>
        <strain evidence="11 12">DSM 18760</strain>
    </source>
</reference>
<feature type="signal peptide" evidence="8">
    <location>
        <begin position="1"/>
        <end position="17"/>
    </location>
</feature>
<dbReference type="InterPro" id="IPR050315">
    <property type="entry name" value="FAD-oxidoreductase_2"/>
</dbReference>
<dbReference type="GO" id="GO:0033765">
    <property type="term" value="F:steroid dehydrogenase activity, acting on the CH-CH group of donors"/>
    <property type="evidence" value="ECO:0007669"/>
    <property type="project" value="UniProtKB-ARBA"/>
</dbReference>
<proteinExistence type="inferred from homology"/>
<dbReference type="PANTHER" id="PTHR43400:SF7">
    <property type="entry name" value="FAD-DEPENDENT OXIDOREDUCTASE 2 FAD BINDING DOMAIN-CONTAINING PROTEIN"/>
    <property type="match status" value="1"/>
</dbReference>
<keyword evidence="12" id="KW-1185">Reference proteome</keyword>
<accession>A0A226BYY3</accession>
<evidence type="ECO:0000256" key="8">
    <source>
        <dbReference type="RuleBase" id="RU366062"/>
    </source>
</evidence>
<evidence type="ECO:0000256" key="7">
    <source>
        <dbReference type="ARBA" id="ARBA00049922"/>
    </source>
</evidence>
<evidence type="ECO:0000256" key="2">
    <source>
        <dbReference type="ARBA" id="ARBA00013137"/>
    </source>
</evidence>
<comment type="cofactor">
    <cofactor evidence="8">
        <name>FAD</name>
        <dbReference type="ChEBI" id="CHEBI:57692"/>
    </cofactor>
    <text evidence="8">Binds 1 FAD per subunit.</text>
</comment>
<evidence type="ECO:0000256" key="6">
    <source>
        <dbReference type="ARBA" id="ARBA00023002"/>
    </source>
</evidence>
<evidence type="ECO:0000256" key="9">
    <source>
        <dbReference type="SAM" id="MobiDB-lite"/>
    </source>
</evidence>